<evidence type="ECO:0000256" key="3">
    <source>
        <dbReference type="ARBA" id="ARBA00022448"/>
    </source>
</evidence>
<reference evidence="9" key="1">
    <citation type="submission" date="2024-05" db="EMBL/GenBank/DDBJ databases">
        <title>Metabacillus sp. nov., isolated from the rhizosphere soil of tomato plants.</title>
        <authorList>
            <person name="Ma R."/>
        </authorList>
    </citation>
    <scope>NUCLEOTIDE SEQUENCE</scope>
    <source>
        <strain evidence="9">DBTR6</strain>
    </source>
</reference>
<evidence type="ECO:0000256" key="4">
    <source>
        <dbReference type="ARBA" id="ARBA00022692"/>
    </source>
</evidence>
<sequence length="405" mass="44042">MKNNYLSTAFGLYINYFVHGMALIIIALNIDVLASKWDTSIAGAAAVVSSFGIGKLIAVWLCGIISDKFGRKTSIILGILFYLAFAIGILWSPTASIAYFFGILAGIANSFLDTGSYPALMEAFPKKPGPANIIVKFFIQGGQFLLPIIIGFIMMQGFWYGWSFTLLIAVLTLNLIFISTRKFPPMDIPLPKIATEEKVHEKKGKFHYSIEEVCLISFGFVGLTLLTVLGQWIAKYGTEVVHMGENAGRMLVAYGSIGSLVCVVITFLLGNKGVKSPPIILTYTFMTALVSLVLWAFPSPMVASVGAFFLGFFSAGGLIQLGLTLLVEHSSRGKGLLTSLYTIAEGIAQFAIPLVLAVISNFDIAYIFLLNAFVALFGFALVFIVHIRDKRKKAHQDLQINAPAS</sequence>
<dbReference type="EMBL" id="JAIQUM010000065">
    <property type="protein sequence ID" value="MBZ5752699.1"/>
    <property type="molecule type" value="Genomic_DNA"/>
</dbReference>
<protein>
    <submittedName>
        <fullName evidence="9">MFS transporter</fullName>
    </submittedName>
</protein>
<accession>A0ABS7UXD4</accession>
<dbReference type="InterPro" id="IPR011701">
    <property type="entry name" value="MFS"/>
</dbReference>
<dbReference type="InterPro" id="IPR020846">
    <property type="entry name" value="MFS_dom"/>
</dbReference>
<feature type="transmembrane region" description="Helical" evidence="7">
    <location>
        <begin position="97"/>
        <end position="121"/>
    </location>
</feature>
<dbReference type="Gene3D" id="1.20.1250.20">
    <property type="entry name" value="MFS general substrate transporter like domains"/>
    <property type="match status" value="2"/>
</dbReference>
<evidence type="ECO:0000256" key="7">
    <source>
        <dbReference type="SAM" id="Phobius"/>
    </source>
</evidence>
<dbReference type="SUPFAM" id="SSF103473">
    <property type="entry name" value="MFS general substrate transporter"/>
    <property type="match status" value="1"/>
</dbReference>
<proteinExistence type="inferred from homology"/>
<feature type="domain" description="Major facilitator superfamily (MFS) profile" evidence="8">
    <location>
        <begin position="8"/>
        <end position="390"/>
    </location>
</feature>
<feature type="transmembrane region" description="Helical" evidence="7">
    <location>
        <begin position="365"/>
        <end position="385"/>
    </location>
</feature>
<feature type="transmembrane region" description="Helical" evidence="7">
    <location>
        <begin position="339"/>
        <end position="359"/>
    </location>
</feature>
<keyword evidence="3" id="KW-0813">Transport</keyword>
<feature type="transmembrane region" description="Helical" evidence="7">
    <location>
        <begin position="12"/>
        <end position="34"/>
    </location>
</feature>
<evidence type="ECO:0000313" key="9">
    <source>
        <dbReference type="EMBL" id="MBZ5752699.1"/>
    </source>
</evidence>
<dbReference type="PANTHER" id="PTHR23514:SF3">
    <property type="entry name" value="BYPASS OF STOP CODON PROTEIN 6"/>
    <property type="match status" value="1"/>
</dbReference>
<feature type="transmembrane region" description="Helical" evidence="7">
    <location>
        <begin position="74"/>
        <end position="91"/>
    </location>
</feature>
<evidence type="ECO:0000256" key="1">
    <source>
        <dbReference type="ARBA" id="ARBA00004651"/>
    </source>
</evidence>
<feature type="transmembrane region" description="Helical" evidence="7">
    <location>
        <begin position="213"/>
        <end position="234"/>
    </location>
</feature>
<comment type="subcellular location">
    <subcellularLocation>
        <location evidence="1">Cell membrane</location>
        <topology evidence="1">Multi-pass membrane protein</topology>
    </subcellularLocation>
</comment>
<comment type="caution">
    <text evidence="9">The sequence shown here is derived from an EMBL/GenBank/DDBJ whole genome shotgun (WGS) entry which is preliminary data.</text>
</comment>
<gene>
    <name evidence="9" type="ORF">K9V48_21275</name>
</gene>
<organism evidence="9 10">
    <name type="scientific">Metabacillus rhizolycopersici</name>
    <dbReference type="NCBI Taxonomy" id="2875709"/>
    <lineage>
        <taxon>Bacteria</taxon>
        <taxon>Bacillati</taxon>
        <taxon>Bacillota</taxon>
        <taxon>Bacilli</taxon>
        <taxon>Bacillales</taxon>
        <taxon>Bacillaceae</taxon>
        <taxon>Metabacillus</taxon>
    </lineage>
</organism>
<evidence type="ECO:0000256" key="5">
    <source>
        <dbReference type="ARBA" id="ARBA00022989"/>
    </source>
</evidence>
<feature type="transmembrane region" description="Helical" evidence="7">
    <location>
        <begin position="159"/>
        <end position="178"/>
    </location>
</feature>
<keyword evidence="5 7" id="KW-1133">Transmembrane helix</keyword>
<comment type="similarity">
    <text evidence="2">Belongs to the major facilitator superfamily.</text>
</comment>
<dbReference type="InterPro" id="IPR051788">
    <property type="entry name" value="MFS_Transporter"/>
</dbReference>
<feature type="transmembrane region" description="Helical" evidence="7">
    <location>
        <begin position="303"/>
        <end position="327"/>
    </location>
</feature>
<dbReference type="PROSITE" id="PS50850">
    <property type="entry name" value="MFS"/>
    <property type="match status" value="1"/>
</dbReference>
<feature type="transmembrane region" description="Helical" evidence="7">
    <location>
        <begin position="246"/>
        <end position="268"/>
    </location>
</feature>
<feature type="transmembrane region" description="Helical" evidence="7">
    <location>
        <begin position="133"/>
        <end position="153"/>
    </location>
</feature>
<evidence type="ECO:0000256" key="6">
    <source>
        <dbReference type="ARBA" id="ARBA00023136"/>
    </source>
</evidence>
<keyword evidence="4 7" id="KW-0812">Transmembrane</keyword>
<evidence type="ECO:0000313" key="10">
    <source>
        <dbReference type="Proteomes" id="UP001165287"/>
    </source>
</evidence>
<dbReference type="RefSeq" id="WP_224141151.1">
    <property type="nucleotide sequence ID" value="NZ_JAIQUM010000065.1"/>
</dbReference>
<dbReference type="Pfam" id="PF07690">
    <property type="entry name" value="MFS_1"/>
    <property type="match status" value="1"/>
</dbReference>
<feature type="transmembrane region" description="Helical" evidence="7">
    <location>
        <begin position="280"/>
        <end position="297"/>
    </location>
</feature>
<evidence type="ECO:0000256" key="2">
    <source>
        <dbReference type="ARBA" id="ARBA00008335"/>
    </source>
</evidence>
<keyword evidence="6 7" id="KW-0472">Membrane</keyword>
<name>A0ABS7UXD4_9BACI</name>
<dbReference type="PANTHER" id="PTHR23514">
    <property type="entry name" value="BYPASS OF STOP CODON PROTEIN 6"/>
    <property type="match status" value="1"/>
</dbReference>
<dbReference type="InterPro" id="IPR036259">
    <property type="entry name" value="MFS_trans_sf"/>
</dbReference>
<keyword evidence="10" id="KW-1185">Reference proteome</keyword>
<feature type="transmembrane region" description="Helical" evidence="7">
    <location>
        <begin position="40"/>
        <end position="62"/>
    </location>
</feature>
<dbReference type="Proteomes" id="UP001165287">
    <property type="component" value="Unassembled WGS sequence"/>
</dbReference>
<evidence type="ECO:0000259" key="8">
    <source>
        <dbReference type="PROSITE" id="PS50850"/>
    </source>
</evidence>